<reference evidence="1" key="1">
    <citation type="submission" date="2019-04" db="EMBL/GenBank/DDBJ databases">
        <title>Friends and foes A comparative genomics studyof 23 Aspergillus species from section Flavi.</title>
        <authorList>
            <consortium name="DOE Joint Genome Institute"/>
            <person name="Kjaerbolling I."/>
            <person name="Vesth T."/>
            <person name="Frisvad J.C."/>
            <person name="Nybo J.L."/>
            <person name="Theobald S."/>
            <person name="Kildgaard S."/>
            <person name="Isbrandt T."/>
            <person name="Kuo A."/>
            <person name="Sato A."/>
            <person name="Lyhne E.K."/>
            <person name="Kogle M.E."/>
            <person name="Wiebenga A."/>
            <person name="Kun R.S."/>
            <person name="Lubbers R.J."/>
            <person name="Makela M.R."/>
            <person name="Barry K."/>
            <person name="Chovatia M."/>
            <person name="Clum A."/>
            <person name="Daum C."/>
            <person name="Haridas S."/>
            <person name="He G."/>
            <person name="LaButti K."/>
            <person name="Lipzen A."/>
            <person name="Mondo S."/>
            <person name="Riley R."/>
            <person name="Salamov A."/>
            <person name="Simmons B.A."/>
            <person name="Magnuson J.K."/>
            <person name="Henrissat B."/>
            <person name="Mortensen U.H."/>
            <person name="Larsen T.O."/>
            <person name="Devries R.P."/>
            <person name="Grigoriev I.V."/>
            <person name="Machida M."/>
            <person name="Baker S.E."/>
            <person name="Andersen M.R."/>
        </authorList>
    </citation>
    <scope>NUCLEOTIDE SEQUENCE [LARGE SCALE GENOMIC DNA]</scope>
    <source>
        <strain evidence="1">IBT 14317</strain>
    </source>
</reference>
<evidence type="ECO:0000313" key="1">
    <source>
        <dbReference type="EMBL" id="KAE8386138.1"/>
    </source>
</evidence>
<name>A0A5N7BX17_PETAA</name>
<sequence length="55" mass="6197">MSGASWHTQSMIRPAGQALGVLVPGLEFAPWLAYKRDPMLWTYYYLAPQVLSLTL</sequence>
<gene>
    <name evidence="1" type="ORF">BDV23DRAFT_163825</name>
</gene>
<proteinExistence type="predicted"/>
<organism evidence="1">
    <name type="scientific">Petromyces alliaceus</name>
    <name type="common">Aspergillus alliaceus</name>
    <dbReference type="NCBI Taxonomy" id="209559"/>
    <lineage>
        <taxon>Eukaryota</taxon>
        <taxon>Fungi</taxon>
        <taxon>Dikarya</taxon>
        <taxon>Ascomycota</taxon>
        <taxon>Pezizomycotina</taxon>
        <taxon>Eurotiomycetes</taxon>
        <taxon>Eurotiomycetidae</taxon>
        <taxon>Eurotiales</taxon>
        <taxon>Aspergillaceae</taxon>
        <taxon>Aspergillus</taxon>
        <taxon>Aspergillus subgen. Circumdati</taxon>
    </lineage>
</organism>
<dbReference type="AlphaFoldDB" id="A0A5N7BX17"/>
<protein>
    <submittedName>
        <fullName evidence="1">Uncharacterized protein</fullName>
    </submittedName>
</protein>
<dbReference type="EMBL" id="ML735318">
    <property type="protein sequence ID" value="KAE8386138.1"/>
    <property type="molecule type" value="Genomic_DNA"/>
</dbReference>
<dbReference type="Proteomes" id="UP000326877">
    <property type="component" value="Unassembled WGS sequence"/>
</dbReference>
<accession>A0A5N7BX17</accession>